<protein>
    <submittedName>
        <fullName evidence="1">Uncharacterized protein</fullName>
    </submittedName>
</protein>
<accession>A0ABZ0Z3P6</accession>
<dbReference type="EMBL" id="OR769222">
    <property type="protein sequence ID" value="WQJ52780.1"/>
    <property type="molecule type" value="Genomic_DNA"/>
</dbReference>
<reference evidence="1 2" key="1">
    <citation type="submission" date="2023-11" db="EMBL/GenBank/DDBJ databases">
        <authorList>
            <person name="Cook R."/>
            <person name="Crisci M."/>
            <person name="Pye H."/>
            <person name="Adriaenssens E."/>
            <person name="Santini J."/>
        </authorList>
    </citation>
    <scope>NUCLEOTIDE SEQUENCE [LARGE SCALE GENOMIC DNA]</scope>
    <source>
        <strain evidence="1">Lak_Megaphage_RVC_JS4_GC31</strain>
    </source>
</reference>
<evidence type="ECO:0000313" key="1">
    <source>
        <dbReference type="EMBL" id="WQJ52780.1"/>
    </source>
</evidence>
<evidence type="ECO:0000313" key="2">
    <source>
        <dbReference type="Proteomes" id="UP001349343"/>
    </source>
</evidence>
<dbReference type="Proteomes" id="UP001349343">
    <property type="component" value="Segment"/>
</dbReference>
<sequence>MRKVYTEKELQSIRANLKKAFGIDYIPLSNMIKDLFKNKSIKLREGDILHVHLPYGKEDWDMKPGWYRIKVTYIRSGVVFFKYIDTKHKRKEDHADIESYFIENAYLGTIRINDVSIKECNIPLVKIERYKNDPFPVELIDENGAVIKVL</sequence>
<organism evidence="1 2">
    <name type="scientific">phage Lak_Megaphage_RVC_JS4_GC31</name>
    <dbReference type="NCBI Taxonomy" id="3109228"/>
    <lineage>
        <taxon>Viruses</taxon>
        <taxon>Duplodnaviria</taxon>
        <taxon>Heunggongvirae</taxon>
        <taxon>Uroviricota</taxon>
        <taxon>Caudoviricetes</taxon>
        <taxon>Caudoviricetes code 15 clade</taxon>
    </lineage>
</organism>
<keyword evidence="2" id="KW-1185">Reference proteome</keyword>
<proteinExistence type="predicted"/>
<name>A0ABZ0Z3P6_9CAUD</name>